<dbReference type="AlphaFoldDB" id="A0A521ERY3"/>
<organism evidence="1 2">
    <name type="scientific">Gracilimonas mengyeensis</name>
    <dbReference type="NCBI Taxonomy" id="1302730"/>
    <lineage>
        <taxon>Bacteria</taxon>
        <taxon>Pseudomonadati</taxon>
        <taxon>Balneolota</taxon>
        <taxon>Balneolia</taxon>
        <taxon>Balneolales</taxon>
        <taxon>Balneolaceae</taxon>
        <taxon>Gracilimonas</taxon>
    </lineage>
</organism>
<proteinExistence type="predicted"/>
<evidence type="ECO:0000313" key="2">
    <source>
        <dbReference type="Proteomes" id="UP000317557"/>
    </source>
</evidence>
<keyword evidence="2" id="KW-1185">Reference proteome</keyword>
<accession>A0A521ERY3</accession>
<dbReference type="RefSeq" id="WP_142455378.1">
    <property type="nucleotide sequence ID" value="NZ_FXTP01000013.1"/>
</dbReference>
<gene>
    <name evidence="1" type="ORF">SAMN06265219_11381</name>
</gene>
<dbReference type="EMBL" id="FXTP01000013">
    <property type="protein sequence ID" value="SMO86694.1"/>
    <property type="molecule type" value="Genomic_DNA"/>
</dbReference>
<dbReference type="OrthoDB" id="3474592at2"/>
<sequence>MISSSEKELLILAEDSDPSAEWAVHYLKKLDFCRVRLVTHGQLASAKNWVHRVNKNSATFNGVLSNGTPLFRDQTTGGINRLKQIPFKLEHPVDDQDYDYAVHEMTTFFVSALEAMPGAWINAAGPRSIAGNWRSKQEWHILAARAGLKTYRLSLDDLYPPEKESSLIVYQGKTYGGEYPPEVKEQCIRLANLTGHTMLGISLEPTIEGWFFNGAAPIPDLETGGVPLLADIAKNVL</sequence>
<dbReference type="Proteomes" id="UP000317557">
    <property type="component" value="Unassembled WGS sequence"/>
</dbReference>
<reference evidence="1 2" key="1">
    <citation type="submission" date="2017-05" db="EMBL/GenBank/DDBJ databases">
        <authorList>
            <person name="Varghese N."/>
            <person name="Submissions S."/>
        </authorList>
    </citation>
    <scope>NUCLEOTIDE SEQUENCE [LARGE SCALE GENOMIC DNA]</scope>
    <source>
        <strain evidence="1 2">DSM 21985</strain>
    </source>
</reference>
<name>A0A521ERY3_9BACT</name>
<evidence type="ECO:0000313" key="1">
    <source>
        <dbReference type="EMBL" id="SMO86694.1"/>
    </source>
</evidence>
<protein>
    <submittedName>
        <fullName evidence="1">Uncharacterized protein</fullName>
    </submittedName>
</protein>